<evidence type="ECO:0000313" key="6">
    <source>
        <dbReference type="Proteomes" id="UP000003980"/>
    </source>
</evidence>
<dbReference type="GO" id="GO:0004803">
    <property type="term" value="F:transposase activity"/>
    <property type="evidence" value="ECO:0007669"/>
    <property type="project" value="InterPro"/>
</dbReference>
<dbReference type="AlphaFoldDB" id="H2C1X7"/>
<evidence type="ECO:0000256" key="4">
    <source>
        <dbReference type="ARBA" id="ARBA00023172"/>
    </source>
</evidence>
<evidence type="ECO:0000313" key="5">
    <source>
        <dbReference type="EMBL" id="EHP70248.1"/>
    </source>
</evidence>
<gene>
    <name evidence="5" type="ORF">MetMK1DRAFT_00007500</name>
</gene>
<evidence type="ECO:0000256" key="1">
    <source>
        <dbReference type="ARBA" id="ARBA00004091"/>
    </source>
</evidence>
<dbReference type="InterPro" id="IPR051354">
    <property type="entry name" value="Transposase_27_IS1"/>
</dbReference>
<protein>
    <submittedName>
        <fullName evidence="5">Transposase, IS1 family</fullName>
    </submittedName>
</protein>
<evidence type="ECO:0000256" key="3">
    <source>
        <dbReference type="ARBA" id="ARBA00022578"/>
    </source>
</evidence>
<dbReference type="PANTHER" id="PTHR33293:SF1">
    <property type="entry name" value="INSERTION ELEMENT IS1 1 PROTEIN INSB-RELATED"/>
    <property type="match status" value="1"/>
</dbReference>
<dbReference type="PANTHER" id="PTHR33293">
    <property type="entry name" value="INSERTION ELEMENT IS1 1 PROTEIN INSB-RELATED"/>
    <property type="match status" value="1"/>
</dbReference>
<proteinExistence type="inferred from homology"/>
<dbReference type="GO" id="GO:0006313">
    <property type="term" value="P:DNA transposition"/>
    <property type="evidence" value="ECO:0007669"/>
    <property type="project" value="InterPro"/>
</dbReference>
<dbReference type="InterPro" id="IPR005063">
    <property type="entry name" value="Transposase_27"/>
</dbReference>
<reference evidence="5 6" key="1">
    <citation type="submission" date="2012-01" db="EMBL/GenBank/DDBJ databases">
        <title>Improved High-Quality Draft sequence of Metallosphaera yellowstonensis MK1.</title>
        <authorList>
            <consortium name="US DOE Joint Genome Institute"/>
            <person name="Lucas S."/>
            <person name="Han J."/>
            <person name="Cheng J.-F."/>
            <person name="Goodwin L."/>
            <person name="Pitluck S."/>
            <person name="Peters L."/>
            <person name="Teshima H."/>
            <person name="Detter J.C."/>
            <person name="Han C."/>
            <person name="Tapia R."/>
            <person name="Land M."/>
            <person name="Hauser L."/>
            <person name="Kyrpides N."/>
            <person name="Kozubal M."/>
            <person name="Macur R.E."/>
            <person name="Jay Z."/>
            <person name="Inskeep W."/>
            <person name="Woyke T."/>
        </authorList>
    </citation>
    <scope>NUCLEOTIDE SEQUENCE [LARGE SCALE GENOMIC DNA]</scope>
    <source>
        <strain evidence="5 6">MK1</strain>
    </source>
</reference>
<dbReference type="Proteomes" id="UP000003980">
    <property type="component" value="Unassembled WGS sequence"/>
</dbReference>
<dbReference type="HOGENOM" id="CLU_1615340_0_0_2"/>
<comment type="similarity">
    <text evidence="2">Belongs to the transposase 27 family.</text>
</comment>
<keyword evidence="4" id="KW-0233">DNA recombination</keyword>
<sequence>MFSCSHLIRKVVEELLEWKFASENLLCEDESQGLLGSCGLSRSAQRVKGKARIFDELWTFLKVRRGLGYNLWVWVSHADGVPFFTVGDRDYRTFYRLFVNLPRGEVNYSDQYQVYQVLYKHVTSEDHTQAVESFNSQLRSSLARLARDTKAVTRSLARSTTTWP</sequence>
<name>H2C1X7_9CREN</name>
<dbReference type="Pfam" id="PF03400">
    <property type="entry name" value="DDE_Tnp_IS1"/>
    <property type="match status" value="1"/>
</dbReference>
<dbReference type="STRING" id="671065.MetMK1DRAFT_00007500"/>
<organism evidence="5 6">
    <name type="scientific">Metallosphaera yellowstonensis MK1</name>
    <dbReference type="NCBI Taxonomy" id="671065"/>
    <lineage>
        <taxon>Archaea</taxon>
        <taxon>Thermoproteota</taxon>
        <taxon>Thermoprotei</taxon>
        <taxon>Sulfolobales</taxon>
        <taxon>Sulfolobaceae</taxon>
        <taxon>Metallosphaera</taxon>
    </lineage>
</organism>
<keyword evidence="3" id="KW-0815">Transposition</keyword>
<evidence type="ECO:0000256" key="2">
    <source>
        <dbReference type="ARBA" id="ARBA00008841"/>
    </source>
</evidence>
<comment type="function">
    <text evidence="1">Absolutely required for transposition of IS1.</text>
</comment>
<accession>H2C1X7</accession>
<dbReference type="EMBL" id="JH597761">
    <property type="protein sequence ID" value="EHP70248.1"/>
    <property type="molecule type" value="Genomic_DNA"/>
</dbReference>
<keyword evidence="6" id="KW-1185">Reference proteome</keyword>
<dbReference type="GO" id="GO:0003677">
    <property type="term" value="F:DNA binding"/>
    <property type="evidence" value="ECO:0007669"/>
    <property type="project" value="InterPro"/>
</dbReference>
<dbReference type="eggNOG" id="arCOG02133">
    <property type="taxonomic scope" value="Archaea"/>
</dbReference>